<sequence>MHYYLNAFKQYAVFAGRARRQEYWMFALFHFIAFLVLYGLGLFSGFVLDGRVPDPVAVALIIPFFLYVLASFVPALALTIRRLHDTGREGAWFFMAFIPFGVGAVFMMIYMCSDGNPFQNRFGPDPKGRQEMPPPQPGYAYGYQPYGQPGYPPQQPAPAQPGYPQQGFQQPGHPPAPHPQQPGAYPPPQQPPGPRV</sequence>
<evidence type="ECO:0000256" key="2">
    <source>
        <dbReference type="SAM" id="Phobius"/>
    </source>
</evidence>
<dbReference type="GO" id="GO:0005886">
    <property type="term" value="C:plasma membrane"/>
    <property type="evidence" value="ECO:0007669"/>
    <property type="project" value="TreeGrafter"/>
</dbReference>
<dbReference type="PANTHER" id="PTHR34980">
    <property type="entry name" value="INNER MEMBRANE PROTEIN-RELATED-RELATED"/>
    <property type="match status" value="1"/>
</dbReference>
<comment type="caution">
    <text evidence="3">The sequence shown here is derived from an EMBL/GenBank/DDBJ whole genome shotgun (WGS) entry which is preliminary data.</text>
</comment>
<evidence type="ECO:0000313" key="3">
    <source>
        <dbReference type="EMBL" id="PRY60817.1"/>
    </source>
</evidence>
<feature type="compositionally biased region" description="Pro residues" evidence="1">
    <location>
        <begin position="150"/>
        <end position="161"/>
    </location>
</feature>
<proteinExistence type="predicted"/>
<feature type="transmembrane region" description="Helical" evidence="2">
    <location>
        <begin position="56"/>
        <end position="78"/>
    </location>
</feature>
<dbReference type="Pfam" id="PF05656">
    <property type="entry name" value="DUF805"/>
    <property type="match status" value="1"/>
</dbReference>
<keyword evidence="2" id="KW-1133">Transmembrane helix</keyword>
<dbReference type="InterPro" id="IPR008523">
    <property type="entry name" value="DUF805"/>
</dbReference>
<keyword evidence="4" id="KW-1185">Reference proteome</keyword>
<keyword evidence="2" id="KW-0812">Transmembrane</keyword>
<protein>
    <submittedName>
        <fullName evidence="3">Uncharacterized membrane protein YhaH (DUF805 family)</fullName>
    </submittedName>
</protein>
<dbReference type="PANTHER" id="PTHR34980:SF2">
    <property type="entry name" value="INNER MEMBRANE PROTEIN YHAH-RELATED"/>
    <property type="match status" value="1"/>
</dbReference>
<dbReference type="RefSeq" id="WP_219926599.1">
    <property type="nucleotide sequence ID" value="NZ_PVTJ01000002.1"/>
</dbReference>
<dbReference type="AlphaFoldDB" id="A0A2T0USJ7"/>
<name>A0A2T0USJ7_9ACTN</name>
<reference evidence="3 4" key="1">
    <citation type="submission" date="2018-03" db="EMBL/GenBank/DDBJ databases">
        <title>Genomic Encyclopedia of Type Strains, Phase III (KMG-III): the genomes of soil and plant-associated and newly described type strains.</title>
        <authorList>
            <person name="Whitman W."/>
        </authorList>
    </citation>
    <scope>NUCLEOTIDE SEQUENCE [LARGE SCALE GENOMIC DNA]</scope>
    <source>
        <strain evidence="3 4">CGMCC 4.7067</strain>
    </source>
</reference>
<evidence type="ECO:0000256" key="1">
    <source>
        <dbReference type="SAM" id="MobiDB-lite"/>
    </source>
</evidence>
<feature type="compositionally biased region" description="Low complexity" evidence="1">
    <location>
        <begin position="162"/>
        <end position="171"/>
    </location>
</feature>
<feature type="transmembrane region" description="Helical" evidence="2">
    <location>
        <begin position="90"/>
        <end position="111"/>
    </location>
</feature>
<feature type="region of interest" description="Disordered" evidence="1">
    <location>
        <begin position="121"/>
        <end position="196"/>
    </location>
</feature>
<evidence type="ECO:0000313" key="4">
    <source>
        <dbReference type="Proteomes" id="UP000238176"/>
    </source>
</evidence>
<feature type="transmembrane region" description="Helical" evidence="2">
    <location>
        <begin position="23"/>
        <end position="44"/>
    </location>
</feature>
<feature type="compositionally biased region" description="Low complexity" evidence="1">
    <location>
        <begin position="138"/>
        <end position="149"/>
    </location>
</feature>
<dbReference type="Proteomes" id="UP000238176">
    <property type="component" value="Unassembled WGS sequence"/>
</dbReference>
<gene>
    <name evidence="3" type="ORF">B0I28_102429</name>
</gene>
<accession>A0A2T0USJ7</accession>
<organism evidence="3 4">
    <name type="scientific">Glycomyces artemisiae</name>
    <dbReference type="NCBI Taxonomy" id="1076443"/>
    <lineage>
        <taxon>Bacteria</taxon>
        <taxon>Bacillati</taxon>
        <taxon>Actinomycetota</taxon>
        <taxon>Actinomycetes</taxon>
        <taxon>Glycomycetales</taxon>
        <taxon>Glycomycetaceae</taxon>
        <taxon>Glycomyces</taxon>
    </lineage>
</organism>
<dbReference type="EMBL" id="PVTJ01000002">
    <property type="protein sequence ID" value="PRY60817.1"/>
    <property type="molecule type" value="Genomic_DNA"/>
</dbReference>
<feature type="compositionally biased region" description="Pro residues" evidence="1">
    <location>
        <begin position="172"/>
        <end position="196"/>
    </location>
</feature>
<keyword evidence="2" id="KW-0472">Membrane</keyword>